<keyword evidence="3" id="KW-0804">Transcription</keyword>
<evidence type="ECO:0000313" key="7">
    <source>
        <dbReference type="Proteomes" id="UP000320547"/>
    </source>
</evidence>
<dbReference type="Pfam" id="PF13545">
    <property type="entry name" value="HTH_Crp_2"/>
    <property type="match status" value="1"/>
</dbReference>
<dbReference type="InterPro" id="IPR050397">
    <property type="entry name" value="Env_Response_Regulators"/>
</dbReference>
<dbReference type="Pfam" id="PF00027">
    <property type="entry name" value="cNMP_binding"/>
    <property type="match status" value="1"/>
</dbReference>
<dbReference type="InterPro" id="IPR012318">
    <property type="entry name" value="HTH_CRP"/>
</dbReference>
<dbReference type="PROSITE" id="PS51063">
    <property type="entry name" value="HTH_CRP_2"/>
    <property type="match status" value="1"/>
</dbReference>
<protein>
    <submittedName>
        <fullName evidence="6">CRP-like cAMP-binding protein</fullName>
    </submittedName>
</protein>
<keyword evidence="2" id="KW-0238">DNA-binding</keyword>
<gene>
    <name evidence="6" type="ORF">JN10_0082</name>
</gene>
<evidence type="ECO:0000259" key="4">
    <source>
        <dbReference type="PROSITE" id="PS50042"/>
    </source>
</evidence>
<dbReference type="GO" id="GO:0003677">
    <property type="term" value="F:DNA binding"/>
    <property type="evidence" value="ECO:0007669"/>
    <property type="project" value="UniProtKB-KW"/>
</dbReference>
<name>A0A562US89_9SPHN</name>
<dbReference type="PANTHER" id="PTHR24567:SF68">
    <property type="entry name" value="DNA-BINDING TRANSCRIPTIONAL DUAL REGULATOR CRP"/>
    <property type="match status" value="1"/>
</dbReference>
<feature type="domain" description="HTH crp-type" evidence="5">
    <location>
        <begin position="136"/>
        <end position="203"/>
    </location>
</feature>
<dbReference type="EMBL" id="VLLK01000001">
    <property type="protein sequence ID" value="TWJ08471.1"/>
    <property type="molecule type" value="Genomic_DNA"/>
</dbReference>
<evidence type="ECO:0000256" key="3">
    <source>
        <dbReference type="ARBA" id="ARBA00023163"/>
    </source>
</evidence>
<sequence length="211" mass="22696">MLFAALSPQLQQQLITTSPARPYRVGQIIQQRGERANGFYLIETGSVAVGRYLESGDFRGVAVLGPGDSWGELAMFAERVRVVDAVARSSCAVRFVRQSDFDAALGENPYEYRAMLGVLSAQLQDTLDIMAGIRRGTAHTRVAGLLATLAGSSGQTAPIEITQQELGELLGLTRMTVSGALKELETSGAITRRYGHIEIRSLEAVRLAALG</sequence>
<evidence type="ECO:0000256" key="1">
    <source>
        <dbReference type="ARBA" id="ARBA00023015"/>
    </source>
</evidence>
<keyword evidence="1" id="KW-0805">Transcription regulation</keyword>
<dbReference type="PROSITE" id="PS50042">
    <property type="entry name" value="CNMP_BINDING_3"/>
    <property type="match status" value="1"/>
</dbReference>
<dbReference type="GO" id="GO:0005829">
    <property type="term" value="C:cytosol"/>
    <property type="evidence" value="ECO:0007669"/>
    <property type="project" value="TreeGrafter"/>
</dbReference>
<evidence type="ECO:0000256" key="2">
    <source>
        <dbReference type="ARBA" id="ARBA00023125"/>
    </source>
</evidence>
<dbReference type="PANTHER" id="PTHR24567">
    <property type="entry name" value="CRP FAMILY TRANSCRIPTIONAL REGULATORY PROTEIN"/>
    <property type="match status" value="1"/>
</dbReference>
<dbReference type="SMART" id="SM00419">
    <property type="entry name" value="HTH_CRP"/>
    <property type="match status" value="1"/>
</dbReference>
<dbReference type="AlphaFoldDB" id="A0A562US89"/>
<dbReference type="Gene3D" id="2.60.120.10">
    <property type="entry name" value="Jelly Rolls"/>
    <property type="match status" value="1"/>
</dbReference>
<dbReference type="InterPro" id="IPR018490">
    <property type="entry name" value="cNMP-bd_dom_sf"/>
</dbReference>
<dbReference type="Proteomes" id="UP000320547">
    <property type="component" value="Unassembled WGS sequence"/>
</dbReference>
<dbReference type="CDD" id="cd00038">
    <property type="entry name" value="CAP_ED"/>
    <property type="match status" value="1"/>
</dbReference>
<proteinExistence type="predicted"/>
<dbReference type="InterPro" id="IPR014710">
    <property type="entry name" value="RmlC-like_jellyroll"/>
</dbReference>
<keyword evidence="7" id="KW-1185">Reference proteome</keyword>
<evidence type="ECO:0000259" key="5">
    <source>
        <dbReference type="PROSITE" id="PS51063"/>
    </source>
</evidence>
<accession>A0A562US89</accession>
<feature type="domain" description="Cyclic nucleotide-binding" evidence="4">
    <location>
        <begin position="2"/>
        <end position="122"/>
    </location>
</feature>
<dbReference type="PRINTS" id="PR00034">
    <property type="entry name" value="HTHCRP"/>
</dbReference>
<organism evidence="6 7">
    <name type="scientific">Altererythrobacter ishigakiensis</name>
    <dbReference type="NCBI Taxonomy" id="476157"/>
    <lineage>
        <taxon>Bacteria</taxon>
        <taxon>Pseudomonadati</taxon>
        <taxon>Pseudomonadota</taxon>
        <taxon>Alphaproteobacteria</taxon>
        <taxon>Sphingomonadales</taxon>
        <taxon>Erythrobacteraceae</taxon>
        <taxon>Altererythrobacter</taxon>
    </lineage>
</organism>
<dbReference type="Gene3D" id="1.10.10.10">
    <property type="entry name" value="Winged helix-like DNA-binding domain superfamily/Winged helix DNA-binding domain"/>
    <property type="match status" value="1"/>
</dbReference>
<dbReference type="InterPro" id="IPR036388">
    <property type="entry name" value="WH-like_DNA-bd_sf"/>
</dbReference>
<dbReference type="InterPro" id="IPR000595">
    <property type="entry name" value="cNMP-bd_dom"/>
</dbReference>
<dbReference type="SMART" id="SM00100">
    <property type="entry name" value="cNMP"/>
    <property type="match status" value="1"/>
</dbReference>
<dbReference type="STRING" id="476157.GCA_001663155_00659"/>
<reference evidence="6 7" key="1">
    <citation type="submission" date="2019-07" db="EMBL/GenBank/DDBJ databases">
        <title>Genomic Encyclopedia of Archaeal and Bacterial Type Strains, Phase II (KMG-II): from individual species to whole genera.</title>
        <authorList>
            <person name="Goeker M."/>
        </authorList>
    </citation>
    <scope>NUCLEOTIDE SEQUENCE [LARGE SCALE GENOMIC DNA]</scope>
    <source>
        <strain evidence="6 7">ATCC BAA-2084</strain>
    </source>
</reference>
<dbReference type="GO" id="GO:0003700">
    <property type="term" value="F:DNA-binding transcription factor activity"/>
    <property type="evidence" value="ECO:0007669"/>
    <property type="project" value="TreeGrafter"/>
</dbReference>
<dbReference type="SUPFAM" id="SSF46785">
    <property type="entry name" value="Winged helix' DNA-binding domain"/>
    <property type="match status" value="1"/>
</dbReference>
<dbReference type="SUPFAM" id="SSF51206">
    <property type="entry name" value="cAMP-binding domain-like"/>
    <property type="match status" value="1"/>
</dbReference>
<evidence type="ECO:0000313" key="6">
    <source>
        <dbReference type="EMBL" id="TWJ08471.1"/>
    </source>
</evidence>
<dbReference type="InterPro" id="IPR036390">
    <property type="entry name" value="WH_DNA-bd_sf"/>
</dbReference>
<comment type="caution">
    <text evidence="6">The sequence shown here is derived from an EMBL/GenBank/DDBJ whole genome shotgun (WGS) entry which is preliminary data.</text>
</comment>